<dbReference type="SUPFAM" id="SSF118196">
    <property type="entry name" value="YaeB-like"/>
    <property type="match status" value="1"/>
</dbReference>
<dbReference type="AlphaFoldDB" id="A0A371IJF6"/>
<protein>
    <submittedName>
        <fullName evidence="4">tRNA (N6-threonylcarbamoyladenosine(37)-N6)-methyltransferase TrmO</fullName>
    </submittedName>
</protein>
<reference evidence="4 6" key="1">
    <citation type="journal article" date="2016" name="Genome Announc.">
        <title>Draft Genome Sequence of Criibacterium bergeronii gen. nov., sp. nov., Strain CCRI-22567T, Isolated from a Vaginal Sample from a Woman with Bacterial Vaginosis.</title>
        <authorList>
            <person name="Maheux A.F."/>
            <person name="Berube E."/>
            <person name="Boudreau D.K."/>
            <person name="Raymond F."/>
            <person name="Corbeil J."/>
            <person name="Roy P.H."/>
            <person name="Boissinot M."/>
            <person name="Omar R.F."/>
        </authorList>
    </citation>
    <scope>NUCLEOTIDE SEQUENCE [LARGE SCALE GENOMIC DNA]</scope>
    <source>
        <strain evidence="4 6">CCRI-22567</strain>
    </source>
</reference>
<dbReference type="InterPro" id="IPR023368">
    <property type="entry name" value="UPF0066_cons_site"/>
</dbReference>
<dbReference type="EMBL" id="VJXW01000022">
    <property type="protein sequence ID" value="TRW22917.1"/>
    <property type="molecule type" value="Genomic_DNA"/>
</dbReference>
<dbReference type="PANTHER" id="PTHR12818">
    <property type="entry name" value="TRNA (ADENINE(37)-N6)-METHYLTRANSFERASE"/>
    <property type="match status" value="1"/>
</dbReference>
<dbReference type="PROSITE" id="PS01318">
    <property type="entry name" value="TSAA_1"/>
    <property type="match status" value="1"/>
</dbReference>
<dbReference type="RefSeq" id="WP_068912102.1">
    <property type="nucleotide sequence ID" value="NZ_MBEW02000026.1"/>
</dbReference>
<dbReference type="InterPro" id="IPR040372">
    <property type="entry name" value="YaeB-like"/>
</dbReference>
<feature type="domain" description="TsaA-like" evidence="3">
    <location>
        <begin position="5"/>
        <end position="136"/>
    </location>
</feature>
<dbReference type="InterPro" id="IPR023370">
    <property type="entry name" value="TrmO-like_N"/>
</dbReference>
<sequence length="136" mass="15450">MQITMNPIGYISSPYKQKSQIPTQSVLSEETGSIKLNSELIDGLYGLVEGQYIEIYFYFDKSDKLNLETELKFKHHISGEIRGVFATRSPNRPNGIGKSIVEILEIRENVIKFKAVDMLDGTPVLDIKPYVERLNP</sequence>
<reference evidence="5 7" key="3">
    <citation type="submission" date="2019-07" db="EMBL/GenBank/DDBJ databases">
        <title>Criibacterium bergeronii gen. nov., sp. nov. isolated from human clinical samples.</title>
        <authorList>
            <person name="Maheux A.F."/>
            <person name="Boudreau D.K."/>
            <person name="Berube E."/>
            <person name="Brodeur S."/>
            <person name="Bernard K.A."/>
            <person name="Abed J.Y."/>
            <person name="Ducrey E."/>
            <person name="Guay E.F."/>
            <person name="Raymond F."/>
            <person name="Corbeil J."/>
            <person name="Domingo M.-C."/>
            <person name="Roy P.H."/>
            <person name="Boissinot M."/>
            <person name="Tocheva E.I."/>
            <person name="Omar R.F."/>
        </authorList>
    </citation>
    <scope>NUCLEOTIDE SEQUENCE [LARGE SCALE GENOMIC DNA]</scope>
    <source>
        <strain evidence="5 7">CCRI-24246</strain>
    </source>
</reference>
<dbReference type="InterPro" id="IPR036413">
    <property type="entry name" value="YaeB-like_sf"/>
</dbReference>
<dbReference type="GO" id="GO:0032259">
    <property type="term" value="P:methylation"/>
    <property type="evidence" value="ECO:0007669"/>
    <property type="project" value="UniProtKB-KW"/>
</dbReference>
<evidence type="ECO:0000313" key="7">
    <source>
        <dbReference type="Proteomes" id="UP000319424"/>
    </source>
</evidence>
<evidence type="ECO:0000256" key="1">
    <source>
        <dbReference type="ARBA" id="ARBA00022691"/>
    </source>
</evidence>
<dbReference type="Proteomes" id="UP000319424">
    <property type="component" value="Unassembled WGS sequence"/>
</dbReference>
<reference evidence="4" key="2">
    <citation type="submission" date="2018-07" db="EMBL/GenBank/DDBJ databases">
        <authorList>
            <person name="Quirk P.G."/>
            <person name="Krulwich T.A."/>
        </authorList>
    </citation>
    <scope>NUCLEOTIDE SEQUENCE</scope>
    <source>
        <strain evidence="4">CCRI-22567</strain>
    </source>
</reference>
<dbReference type="PANTHER" id="PTHR12818:SF0">
    <property type="entry name" value="TRNA (ADENINE(37)-N6)-METHYLTRANSFERASE"/>
    <property type="match status" value="1"/>
</dbReference>
<keyword evidence="6" id="KW-1185">Reference proteome</keyword>
<dbReference type="Pfam" id="PF01980">
    <property type="entry name" value="TrmO_N"/>
    <property type="match status" value="1"/>
</dbReference>
<dbReference type="STRING" id="1871336.BBG48_08245"/>
<dbReference type="Gene3D" id="2.40.30.70">
    <property type="entry name" value="YaeB-like"/>
    <property type="match status" value="1"/>
</dbReference>
<evidence type="ECO:0000313" key="4">
    <source>
        <dbReference type="EMBL" id="RDY20618.1"/>
    </source>
</evidence>
<dbReference type="PROSITE" id="PS51668">
    <property type="entry name" value="TSAA_2"/>
    <property type="match status" value="1"/>
</dbReference>
<proteinExistence type="inferred from homology"/>
<dbReference type="OrthoDB" id="9804309at2"/>
<evidence type="ECO:0000313" key="5">
    <source>
        <dbReference type="EMBL" id="TRW22917.1"/>
    </source>
</evidence>
<evidence type="ECO:0000259" key="3">
    <source>
        <dbReference type="PROSITE" id="PS51668"/>
    </source>
</evidence>
<comment type="caution">
    <text evidence="4">The sequence shown here is derived from an EMBL/GenBank/DDBJ whole genome shotgun (WGS) entry which is preliminary data.</text>
</comment>
<accession>A0A371IJF6</accession>
<evidence type="ECO:0000313" key="6">
    <source>
        <dbReference type="Proteomes" id="UP000093352"/>
    </source>
</evidence>
<organism evidence="4 6">
    <name type="scientific">Criibacterium bergeronii</name>
    <dbReference type="NCBI Taxonomy" id="1871336"/>
    <lineage>
        <taxon>Bacteria</taxon>
        <taxon>Bacillati</taxon>
        <taxon>Bacillota</taxon>
        <taxon>Clostridia</taxon>
        <taxon>Peptostreptococcales</taxon>
        <taxon>Filifactoraceae</taxon>
        <taxon>Criibacterium</taxon>
    </lineage>
</organism>
<evidence type="ECO:0000256" key="2">
    <source>
        <dbReference type="ARBA" id="ARBA00033753"/>
    </source>
</evidence>
<dbReference type="CDD" id="cd09281">
    <property type="entry name" value="UPF0066"/>
    <property type="match status" value="1"/>
</dbReference>
<dbReference type="NCBIfam" id="TIGR00104">
    <property type="entry name" value="tRNA_TsaA"/>
    <property type="match status" value="1"/>
</dbReference>
<dbReference type="Proteomes" id="UP000093352">
    <property type="component" value="Unassembled WGS sequence"/>
</dbReference>
<name>A0A371IJF6_9FIRM</name>
<gene>
    <name evidence="4" type="primary">tsaA</name>
    <name evidence="4" type="ORF">BBG48_009190</name>
    <name evidence="5" type="ORF">FL857_10630</name>
</gene>
<dbReference type="GO" id="GO:0008168">
    <property type="term" value="F:methyltransferase activity"/>
    <property type="evidence" value="ECO:0007669"/>
    <property type="project" value="UniProtKB-KW"/>
</dbReference>
<dbReference type="EMBL" id="MBEW02000026">
    <property type="protein sequence ID" value="RDY20618.1"/>
    <property type="molecule type" value="Genomic_DNA"/>
</dbReference>
<keyword evidence="4" id="KW-0808">Transferase</keyword>
<keyword evidence="1" id="KW-0949">S-adenosyl-L-methionine</keyword>
<dbReference type="InterPro" id="IPR036414">
    <property type="entry name" value="YaeB_N_sf"/>
</dbReference>
<comment type="similarity">
    <text evidence="2">Belongs to the tRNA methyltransferase O family.</text>
</comment>
<keyword evidence="4" id="KW-0489">Methyltransferase</keyword>